<dbReference type="InterPro" id="IPR000626">
    <property type="entry name" value="Ubiquitin-like_dom"/>
</dbReference>
<evidence type="ECO:0000313" key="4">
    <source>
        <dbReference type="EMBL" id="CAF4153221.1"/>
    </source>
</evidence>
<dbReference type="Pfam" id="PF00240">
    <property type="entry name" value="ubiquitin"/>
    <property type="match status" value="1"/>
</dbReference>
<dbReference type="PANTHER" id="PTHR10666">
    <property type="entry name" value="UBIQUITIN"/>
    <property type="match status" value="1"/>
</dbReference>
<evidence type="ECO:0000313" key="5">
    <source>
        <dbReference type="Proteomes" id="UP000663866"/>
    </source>
</evidence>
<dbReference type="InterPro" id="IPR050158">
    <property type="entry name" value="Ubiquitin_ubiquitin-like"/>
</dbReference>
<sequence length="454" mass="52584">MREVRSQKRFISWICSLVRITVCALNLPYVRPHDTYYCDFFSFRNRQMGNKVDRQNNLKAPSTTVTSFVYEDLISHVQTIQTQMAEVAQYLDDRWKNEKKIRNELKSRSIIVIDPYKNPIANEYMNHELLGTLFKQFKQDYVPKYLQKWIKIGKMNENVILPLDDSDLKSSVSEYPDGYQFITYGELNISIEHDEHVPHEQVVLPVLLTDTVEKIQMQLKNLQNIELKSFIVDQDSRTNKPNWSDGRTLKSDDTILSCQLYQDKCIIIAKVSDDETDTAESGCGFKIFIKTGTGKTMPLKIYYSMDVATLKALIQDKEGTLCSDQRLYFAGRLLEDGLNLSDYSIQKKAVIYMCKAARGGMYHFTSGRIDFERFPETDIKTIKDVLAFKFKHNHHHKRLSLAELQNSVLQGQGLLLKLFKETKDIYTCDDVPQLKNIILSTVPDNDDDEISNDQ</sequence>
<comment type="caution">
    <text evidence="3">The sequence shown here is derived from an EMBL/GenBank/DDBJ whole genome shotgun (WGS) entry which is preliminary data.</text>
</comment>
<name>A0A819SK08_9BILA</name>
<gene>
    <name evidence="3" type="ORF">OVN521_LOCUS18785</name>
    <name evidence="4" type="ORF">UXM345_LOCUS25247</name>
</gene>
<feature type="domain" description="Ubiquitin-like" evidence="2">
    <location>
        <begin position="285"/>
        <end position="360"/>
    </location>
</feature>
<dbReference type="SMART" id="SM00213">
    <property type="entry name" value="UBQ"/>
    <property type="match status" value="1"/>
</dbReference>
<feature type="chain" id="PRO_5035619615" description="Ubiquitin-like domain-containing protein" evidence="1">
    <location>
        <begin position="33"/>
        <end position="454"/>
    </location>
</feature>
<protein>
    <recommendedName>
        <fullName evidence="2">Ubiquitin-like domain-containing protein</fullName>
    </recommendedName>
</protein>
<accession>A0A819SK08</accession>
<evidence type="ECO:0000256" key="1">
    <source>
        <dbReference type="SAM" id="SignalP"/>
    </source>
</evidence>
<dbReference type="PRINTS" id="PR00348">
    <property type="entry name" value="UBIQUITIN"/>
</dbReference>
<dbReference type="Gene3D" id="3.10.20.90">
    <property type="entry name" value="Phosphatidylinositol 3-kinase Catalytic Subunit, Chain A, domain 1"/>
    <property type="match status" value="1"/>
</dbReference>
<dbReference type="Proteomes" id="UP000663842">
    <property type="component" value="Unassembled WGS sequence"/>
</dbReference>
<keyword evidence="5" id="KW-1185">Reference proteome</keyword>
<evidence type="ECO:0000313" key="3">
    <source>
        <dbReference type="EMBL" id="CAF4064016.1"/>
    </source>
</evidence>
<evidence type="ECO:0000259" key="2">
    <source>
        <dbReference type="PROSITE" id="PS50053"/>
    </source>
</evidence>
<dbReference type="AlphaFoldDB" id="A0A819SK08"/>
<feature type="signal peptide" evidence="1">
    <location>
        <begin position="1"/>
        <end position="32"/>
    </location>
</feature>
<keyword evidence="1" id="KW-0732">Signal</keyword>
<dbReference type="Proteomes" id="UP000663866">
    <property type="component" value="Unassembled WGS sequence"/>
</dbReference>
<dbReference type="SUPFAM" id="SSF54236">
    <property type="entry name" value="Ubiquitin-like"/>
    <property type="match status" value="1"/>
</dbReference>
<dbReference type="PROSITE" id="PS50053">
    <property type="entry name" value="UBIQUITIN_2"/>
    <property type="match status" value="1"/>
</dbReference>
<dbReference type="InterPro" id="IPR029071">
    <property type="entry name" value="Ubiquitin-like_domsf"/>
</dbReference>
<proteinExistence type="predicted"/>
<dbReference type="InterPro" id="IPR019956">
    <property type="entry name" value="Ubiquitin_dom"/>
</dbReference>
<dbReference type="EMBL" id="CAJOBG010003454">
    <property type="protein sequence ID" value="CAF4064016.1"/>
    <property type="molecule type" value="Genomic_DNA"/>
</dbReference>
<organism evidence="3 5">
    <name type="scientific">Rotaria magnacalcarata</name>
    <dbReference type="NCBI Taxonomy" id="392030"/>
    <lineage>
        <taxon>Eukaryota</taxon>
        <taxon>Metazoa</taxon>
        <taxon>Spiralia</taxon>
        <taxon>Gnathifera</taxon>
        <taxon>Rotifera</taxon>
        <taxon>Eurotatoria</taxon>
        <taxon>Bdelloidea</taxon>
        <taxon>Philodinida</taxon>
        <taxon>Philodinidae</taxon>
        <taxon>Rotaria</taxon>
    </lineage>
</organism>
<dbReference type="EMBL" id="CAJOBF010004797">
    <property type="protein sequence ID" value="CAF4153221.1"/>
    <property type="molecule type" value="Genomic_DNA"/>
</dbReference>
<reference evidence="3" key="1">
    <citation type="submission" date="2021-02" db="EMBL/GenBank/DDBJ databases">
        <authorList>
            <person name="Nowell W R."/>
        </authorList>
    </citation>
    <scope>NUCLEOTIDE SEQUENCE</scope>
</reference>